<dbReference type="PANTHER" id="PTHR30561:SF1">
    <property type="entry name" value="MULTIDRUG TRANSPORTER EMRE"/>
    <property type="match status" value="1"/>
</dbReference>
<dbReference type="GO" id="GO:0015220">
    <property type="term" value="F:choline transmembrane transporter activity"/>
    <property type="evidence" value="ECO:0007669"/>
    <property type="project" value="TreeGrafter"/>
</dbReference>
<evidence type="ECO:0000256" key="2">
    <source>
        <dbReference type="ARBA" id="ARBA00022448"/>
    </source>
</evidence>
<dbReference type="GO" id="GO:0005886">
    <property type="term" value="C:plasma membrane"/>
    <property type="evidence" value="ECO:0007669"/>
    <property type="project" value="UniProtKB-SubCell"/>
</dbReference>
<dbReference type="PANTHER" id="PTHR30561">
    <property type="entry name" value="SMR FAMILY PROTON-DEPENDENT DRUG EFFLUX TRANSPORTER SUGE"/>
    <property type="match status" value="1"/>
</dbReference>
<keyword evidence="4 8" id="KW-0812">Transmembrane</keyword>
<comment type="subcellular location">
    <subcellularLocation>
        <location evidence="1 8">Cell membrane</location>
        <topology evidence="1 8">Multi-pass membrane protein</topology>
    </subcellularLocation>
</comment>
<feature type="transmembrane region" description="Helical" evidence="9">
    <location>
        <begin position="86"/>
        <end position="105"/>
    </location>
</feature>
<evidence type="ECO:0000256" key="9">
    <source>
        <dbReference type="SAM" id="Phobius"/>
    </source>
</evidence>
<dbReference type="AlphaFoldDB" id="A0A6J4NMS5"/>
<comment type="similarity">
    <text evidence="7 8">Belongs to the drug/metabolite transporter (DMT) superfamily. Small multidrug resistance (SMR) (TC 2.A.7.1) family.</text>
</comment>
<dbReference type="GO" id="GO:0031460">
    <property type="term" value="P:glycine betaine transport"/>
    <property type="evidence" value="ECO:0007669"/>
    <property type="project" value="TreeGrafter"/>
</dbReference>
<evidence type="ECO:0000256" key="7">
    <source>
        <dbReference type="ARBA" id="ARBA00038032"/>
    </source>
</evidence>
<evidence type="ECO:0000256" key="3">
    <source>
        <dbReference type="ARBA" id="ARBA00022475"/>
    </source>
</evidence>
<feature type="transmembrane region" description="Helical" evidence="9">
    <location>
        <begin position="31"/>
        <end position="52"/>
    </location>
</feature>
<feature type="transmembrane region" description="Helical" evidence="9">
    <location>
        <begin position="59"/>
        <end position="80"/>
    </location>
</feature>
<evidence type="ECO:0000256" key="8">
    <source>
        <dbReference type="RuleBase" id="RU003942"/>
    </source>
</evidence>
<evidence type="ECO:0000256" key="1">
    <source>
        <dbReference type="ARBA" id="ARBA00004651"/>
    </source>
</evidence>
<dbReference type="Pfam" id="PF00893">
    <property type="entry name" value="Multi_Drug_Res"/>
    <property type="match status" value="1"/>
</dbReference>
<protein>
    <submittedName>
        <fullName evidence="10">Small multidrug resistance family (SMR) protein</fullName>
    </submittedName>
</protein>
<gene>
    <name evidence="10" type="ORF">AVDCRST_MAG15-501</name>
</gene>
<sequence length="111" mass="11911">MSPALGFLVLTVLFETFGTACIQASHQFTRLWPSLGVVVGYGLSFWFLSLALRHVPLGVAYATWSGFGIVNIALVGYFVFGQRLDLPAICGLALVCSGIAVMHLFSTTSSH</sequence>
<evidence type="ECO:0000256" key="5">
    <source>
        <dbReference type="ARBA" id="ARBA00022989"/>
    </source>
</evidence>
<accession>A0A6J4NMS5</accession>
<evidence type="ECO:0000313" key="10">
    <source>
        <dbReference type="EMBL" id="CAA9392021.1"/>
    </source>
</evidence>
<keyword evidence="6 9" id="KW-0472">Membrane</keyword>
<dbReference type="GO" id="GO:0015297">
    <property type="term" value="F:antiporter activity"/>
    <property type="evidence" value="ECO:0007669"/>
    <property type="project" value="TreeGrafter"/>
</dbReference>
<proteinExistence type="inferred from homology"/>
<name>A0A6J4NMS5_9RHOB</name>
<dbReference type="InterPro" id="IPR045324">
    <property type="entry name" value="Small_multidrug_res"/>
</dbReference>
<reference evidence="10" key="1">
    <citation type="submission" date="2020-02" db="EMBL/GenBank/DDBJ databases">
        <authorList>
            <person name="Meier V. D."/>
        </authorList>
    </citation>
    <scope>NUCLEOTIDE SEQUENCE</scope>
    <source>
        <strain evidence="10">AVDCRST_MAG15</strain>
    </source>
</reference>
<dbReference type="EMBL" id="CADCUU010000074">
    <property type="protein sequence ID" value="CAA9392021.1"/>
    <property type="molecule type" value="Genomic_DNA"/>
</dbReference>
<keyword evidence="3" id="KW-1003">Cell membrane</keyword>
<dbReference type="GO" id="GO:1990961">
    <property type="term" value="P:xenobiotic detoxification by transmembrane export across the plasma membrane"/>
    <property type="evidence" value="ECO:0007669"/>
    <property type="project" value="UniProtKB-ARBA"/>
</dbReference>
<keyword evidence="2" id="KW-0813">Transport</keyword>
<dbReference type="Gene3D" id="1.10.3730.20">
    <property type="match status" value="1"/>
</dbReference>
<dbReference type="GO" id="GO:0015199">
    <property type="term" value="F:amino-acid betaine transmembrane transporter activity"/>
    <property type="evidence" value="ECO:0007669"/>
    <property type="project" value="TreeGrafter"/>
</dbReference>
<keyword evidence="5 9" id="KW-1133">Transmembrane helix</keyword>
<dbReference type="InterPro" id="IPR000390">
    <property type="entry name" value="Small_drug/metabolite_transptr"/>
</dbReference>
<dbReference type="FunFam" id="1.10.3730.20:FF:000001">
    <property type="entry name" value="Quaternary ammonium compound resistance transporter SugE"/>
    <property type="match status" value="1"/>
</dbReference>
<dbReference type="InterPro" id="IPR037185">
    <property type="entry name" value="EmrE-like"/>
</dbReference>
<organism evidence="10">
    <name type="scientific">uncultured Rubellimicrobium sp</name>
    <dbReference type="NCBI Taxonomy" id="543078"/>
    <lineage>
        <taxon>Bacteria</taxon>
        <taxon>Pseudomonadati</taxon>
        <taxon>Pseudomonadota</taxon>
        <taxon>Alphaproteobacteria</taxon>
        <taxon>Rhodobacterales</taxon>
        <taxon>Roseobacteraceae</taxon>
        <taxon>Rubellimicrobium</taxon>
        <taxon>environmental samples</taxon>
    </lineage>
</organism>
<evidence type="ECO:0000256" key="6">
    <source>
        <dbReference type="ARBA" id="ARBA00023136"/>
    </source>
</evidence>
<evidence type="ECO:0000256" key="4">
    <source>
        <dbReference type="ARBA" id="ARBA00022692"/>
    </source>
</evidence>
<dbReference type="SUPFAM" id="SSF103481">
    <property type="entry name" value="Multidrug resistance efflux transporter EmrE"/>
    <property type="match status" value="1"/>
</dbReference>